<feature type="binding site" evidence="11">
    <location>
        <position position="37"/>
    </location>
    <ligand>
        <name>[4Fe-4S] cluster</name>
        <dbReference type="ChEBI" id="CHEBI:49883"/>
    </ligand>
</feature>
<keyword evidence="4 11" id="KW-0479">Metal-binding</keyword>
<feature type="binding site" evidence="11">
    <location>
        <position position="9"/>
    </location>
    <ligand>
        <name>[4Fe-4S] cluster</name>
        <dbReference type="ChEBI" id="CHEBI:49883"/>
    </ligand>
</feature>
<evidence type="ECO:0000256" key="1">
    <source>
        <dbReference type="ARBA" id="ARBA00004496"/>
    </source>
</evidence>
<dbReference type="InterPro" id="IPR003482">
    <property type="entry name" value="Whib"/>
</dbReference>
<keyword evidence="8 11" id="KW-0238">DNA-binding</keyword>
<evidence type="ECO:0000256" key="7">
    <source>
        <dbReference type="ARBA" id="ARBA00023015"/>
    </source>
</evidence>
<dbReference type="GO" id="GO:0035731">
    <property type="term" value="F:dinitrosyl-iron complex binding"/>
    <property type="evidence" value="ECO:0007669"/>
    <property type="project" value="UniProtKB-UniRule"/>
</dbReference>
<keyword evidence="11" id="KW-0963">Cytoplasm</keyword>
<comment type="PTM">
    <text evidence="11">The Fe-S cluster can be nitrosylated by nitric oxide (NO).</text>
</comment>
<keyword evidence="14" id="KW-1185">Reference proteome</keyword>
<comment type="PTM">
    <text evidence="11">Upon Fe-S cluster removal intramolecular disulfide bonds are formed.</text>
</comment>
<dbReference type="GO" id="GO:0003677">
    <property type="term" value="F:DNA binding"/>
    <property type="evidence" value="ECO:0007669"/>
    <property type="project" value="UniProtKB-UniRule"/>
</dbReference>
<feature type="binding site" evidence="11">
    <location>
        <position position="46"/>
    </location>
    <ligand>
        <name>[4Fe-4S] cluster</name>
        <dbReference type="ChEBI" id="CHEBI:49883"/>
    </ligand>
</feature>
<keyword evidence="3 11" id="KW-0004">4Fe-4S</keyword>
<evidence type="ECO:0000256" key="11">
    <source>
        <dbReference type="HAMAP-Rule" id="MF_01479"/>
    </source>
</evidence>
<gene>
    <name evidence="11" type="primary">whiB</name>
    <name evidence="13" type="ORF">J4E96_15155</name>
</gene>
<organism evidence="13 14">
    <name type="scientific">Pengzhenrongella sicca</name>
    <dbReference type="NCBI Taxonomy" id="2819238"/>
    <lineage>
        <taxon>Bacteria</taxon>
        <taxon>Bacillati</taxon>
        <taxon>Actinomycetota</taxon>
        <taxon>Actinomycetes</taxon>
        <taxon>Micrococcales</taxon>
        <taxon>Pengzhenrongella</taxon>
    </lineage>
</organism>
<evidence type="ECO:0000313" key="13">
    <source>
        <dbReference type="EMBL" id="QTE28676.1"/>
    </source>
</evidence>
<evidence type="ECO:0000256" key="2">
    <source>
        <dbReference type="ARBA" id="ARBA00006597"/>
    </source>
</evidence>
<protein>
    <recommendedName>
        <fullName evidence="11">Transcriptional regulator WhiB</fullName>
    </recommendedName>
</protein>
<reference evidence="13" key="1">
    <citation type="submission" date="2021-03" db="EMBL/GenBank/DDBJ databases">
        <title>Pengzhenrongella sicca gen. nov., sp. nov., a new member of suborder Micrococcineae isolated from High-Arctic tundra soil.</title>
        <authorList>
            <person name="Peng F."/>
        </authorList>
    </citation>
    <scope>NUCLEOTIDE SEQUENCE</scope>
    <source>
        <strain evidence="13">LRZ-2</strain>
    </source>
</reference>
<evidence type="ECO:0000256" key="9">
    <source>
        <dbReference type="ARBA" id="ARBA00023157"/>
    </source>
</evidence>
<dbReference type="KEGG" id="psic:J4E96_15155"/>
<dbReference type="GO" id="GO:0046872">
    <property type="term" value="F:metal ion binding"/>
    <property type="evidence" value="ECO:0007669"/>
    <property type="project" value="UniProtKB-KW"/>
</dbReference>
<comment type="function">
    <text evidence="11">Acts as a transcriptional regulator. Probably redox-responsive. The apo- but not holo-form probably binds DNA.</text>
</comment>
<dbReference type="PROSITE" id="PS51674">
    <property type="entry name" value="4FE4S_WBL"/>
    <property type="match status" value="1"/>
</dbReference>
<keyword evidence="5 11" id="KW-0408">Iron</keyword>
<keyword evidence="7 11" id="KW-0805">Transcription regulation</keyword>
<dbReference type="AlphaFoldDB" id="A0A8A4ZDQ0"/>
<dbReference type="GO" id="GO:0051539">
    <property type="term" value="F:4 iron, 4 sulfur cluster binding"/>
    <property type="evidence" value="ECO:0007669"/>
    <property type="project" value="UniProtKB-UniRule"/>
</dbReference>
<proteinExistence type="inferred from homology"/>
<evidence type="ECO:0000256" key="10">
    <source>
        <dbReference type="ARBA" id="ARBA00023163"/>
    </source>
</evidence>
<dbReference type="HAMAP" id="MF_01479">
    <property type="entry name" value="WhiB"/>
    <property type="match status" value="1"/>
</dbReference>
<comment type="cofactor">
    <cofactor evidence="11">
        <name>[4Fe-4S] cluster</name>
        <dbReference type="ChEBI" id="CHEBI:49883"/>
    </cofactor>
    <text evidence="11">Binds 1 [4Fe-4S] cluster per subunit. Following nitrosylation of the [4Fe-4S] cluster binds 1 [4Fe-8(NO)] cluster per subunit.</text>
</comment>
<dbReference type="Proteomes" id="UP000663937">
    <property type="component" value="Chromosome"/>
</dbReference>
<evidence type="ECO:0000256" key="8">
    <source>
        <dbReference type="ARBA" id="ARBA00023125"/>
    </source>
</evidence>
<dbReference type="GO" id="GO:0045454">
    <property type="term" value="P:cell redox homeostasis"/>
    <property type="evidence" value="ECO:0007669"/>
    <property type="project" value="TreeGrafter"/>
</dbReference>
<dbReference type="RefSeq" id="WP_227422916.1">
    <property type="nucleotide sequence ID" value="NZ_CP071868.1"/>
</dbReference>
<dbReference type="Pfam" id="PF02467">
    <property type="entry name" value="Whib"/>
    <property type="match status" value="1"/>
</dbReference>
<dbReference type="PANTHER" id="PTHR38839:SF6">
    <property type="entry name" value="TRANSCRIPTIONAL REGULATOR WHIB1"/>
    <property type="match status" value="1"/>
</dbReference>
<feature type="binding site" evidence="11">
    <location>
        <position position="40"/>
    </location>
    <ligand>
        <name>[4Fe-4S] cluster</name>
        <dbReference type="ChEBI" id="CHEBI:49883"/>
    </ligand>
</feature>
<evidence type="ECO:0000256" key="3">
    <source>
        <dbReference type="ARBA" id="ARBA00022485"/>
    </source>
</evidence>
<accession>A0A8A4ZDQ0</accession>
<comment type="subcellular location">
    <subcellularLocation>
        <location evidence="1 11">Cytoplasm</location>
    </subcellularLocation>
</comment>
<dbReference type="EMBL" id="CP071868">
    <property type="protein sequence ID" value="QTE28676.1"/>
    <property type="molecule type" value="Genomic_DNA"/>
</dbReference>
<feature type="domain" description="4Fe-4S Wbl-type" evidence="12">
    <location>
        <begin position="8"/>
        <end position="70"/>
    </location>
</feature>
<comment type="similarity">
    <text evidence="2 11">Belongs to the WhiB family.</text>
</comment>
<dbReference type="InterPro" id="IPR034768">
    <property type="entry name" value="4FE4S_WBL"/>
</dbReference>
<evidence type="ECO:0000259" key="12">
    <source>
        <dbReference type="PROSITE" id="PS51674"/>
    </source>
</evidence>
<dbReference type="GO" id="GO:0045892">
    <property type="term" value="P:negative regulation of DNA-templated transcription"/>
    <property type="evidence" value="ECO:0007669"/>
    <property type="project" value="TreeGrafter"/>
</dbReference>
<evidence type="ECO:0000256" key="5">
    <source>
        <dbReference type="ARBA" id="ARBA00023004"/>
    </source>
</evidence>
<evidence type="ECO:0000256" key="4">
    <source>
        <dbReference type="ARBA" id="ARBA00022723"/>
    </source>
</evidence>
<dbReference type="GO" id="GO:0047134">
    <property type="term" value="F:protein-disulfide reductase [NAD(P)H] activity"/>
    <property type="evidence" value="ECO:0007669"/>
    <property type="project" value="TreeGrafter"/>
</dbReference>
<dbReference type="PANTHER" id="PTHR38839">
    <property type="entry name" value="TRANSCRIPTIONAL REGULATOR WHID-RELATED"/>
    <property type="match status" value="1"/>
</dbReference>
<name>A0A8A4ZDQ0_9MICO</name>
<keyword evidence="9 11" id="KW-1015">Disulfide bond</keyword>
<keyword evidence="6 11" id="KW-0411">Iron-sulfur</keyword>
<dbReference type="GO" id="GO:0005737">
    <property type="term" value="C:cytoplasm"/>
    <property type="evidence" value="ECO:0007669"/>
    <property type="project" value="UniProtKB-SubCell"/>
</dbReference>
<sequence length="82" mass="9057">MDWRHEAACLDEDPELFFPIGGSAPAVLQLAEAKAVCGRCPVIQTCLTWALEARQDVGVWGGLAEDERIALRRRTARQRHAG</sequence>
<evidence type="ECO:0000256" key="6">
    <source>
        <dbReference type="ARBA" id="ARBA00023014"/>
    </source>
</evidence>
<keyword evidence="10 11" id="KW-0804">Transcription</keyword>
<evidence type="ECO:0000313" key="14">
    <source>
        <dbReference type="Proteomes" id="UP000663937"/>
    </source>
</evidence>